<evidence type="ECO:0000256" key="7">
    <source>
        <dbReference type="ARBA" id="ARBA00022490"/>
    </source>
</evidence>
<evidence type="ECO:0000256" key="11">
    <source>
        <dbReference type="ARBA" id="ARBA00022960"/>
    </source>
</evidence>
<comment type="function">
    <text evidence="1 17 18">Cell wall formation. Catalyzes the addition of glutamate to the nucleotide precursor UDP-N-acetylmuramoyl-L-alanine (UMA).</text>
</comment>
<protein>
    <recommendedName>
        <fullName evidence="6 17">UDP-N-acetylmuramoylalanine--D-glutamate ligase</fullName>
        <ecNumber evidence="5 17">6.3.2.9</ecNumber>
    </recommendedName>
    <alternativeName>
        <fullName evidence="15 17">D-glutamic acid-adding enzyme</fullName>
    </alternativeName>
    <alternativeName>
        <fullName evidence="14 17">UDP-N-acetylmuramoyl-L-alanyl-D-glutamate synthetase</fullName>
    </alternativeName>
</protein>
<dbReference type="Gene3D" id="3.90.190.20">
    <property type="entry name" value="Mur ligase, C-terminal domain"/>
    <property type="match status" value="1"/>
</dbReference>
<dbReference type="GO" id="GO:0008764">
    <property type="term" value="F:UDP-N-acetylmuramoylalanine-D-glutamate ligase activity"/>
    <property type="evidence" value="ECO:0007669"/>
    <property type="project" value="UniProtKB-UniRule"/>
</dbReference>
<keyword evidence="8 17" id="KW-0436">Ligase</keyword>
<feature type="binding site" evidence="17">
    <location>
        <begin position="118"/>
        <end position="124"/>
    </location>
    <ligand>
        <name>ATP</name>
        <dbReference type="ChEBI" id="CHEBI:30616"/>
    </ligand>
</feature>
<evidence type="ECO:0000256" key="10">
    <source>
        <dbReference type="ARBA" id="ARBA00022840"/>
    </source>
</evidence>
<evidence type="ECO:0000256" key="14">
    <source>
        <dbReference type="ARBA" id="ARBA00030398"/>
    </source>
</evidence>
<dbReference type="NCBIfam" id="TIGR01087">
    <property type="entry name" value="murD"/>
    <property type="match status" value="1"/>
</dbReference>
<dbReference type="HAMAP" id="MF_00639">
    <property type="entry name" value="MurD"/>
    <property type="match status" value="1"/>
</dbReference>
<dbReference type="SUPFAM" id="SSF53623">
    <property type="entry name" value="MurD-like peptide ligases, catalytic domain"/>
    <property type="match status" value="1"/>
</dbReference>
<evidence type="ECO:0000256" key="18">
    <source>
        <dbReference type="RuleBase" id="RU003664"/>
    </source>
</evidence>
<dbReference type="PANTHER" id="PTHR43692">
    <property type="entry name" value="UDP-N-ACETYLMURAMOYLALANINE--D-GLUTAMATE LIGASE"/>
    <property type="match status" value="1"/>
</dbReference>
<sequence>MKKQFDFPYENILVLGLAKSGTAAAKFLLENGKNVCINDLQATENDVMIQELTKMGAKVVLGSHPLDILNNVDIIVKNPGIPYHIPLLKEAMERKIPIVTEIEIASSITEGAIIGITGSNGKTTTSTLIYQMLKHDQQAVKIAGNIGVVATEVAKDMTKDEKMVLELSSFQLLGIESFRPHMAVLLNIYEAHLDYHHSIEHYEQAKFNIFKNQEQTDYLIYNADQERIATAAKLSNATLVPFSTKQKEVSGAWTDKEYIYFKNEKVIAIDEIVLVGEHNLENILAAVSVAKLNDVSNESIQYLLKHFTGVEHRLQFVRKVNERLFYNDSKATNILATEVALKAFNQPTILLAGGLDRGTEFDEIIPFLKNVKHMILFGQTKEKLKMIAEKAEKSFELVETVAEAVDQAYKHSANGDVILLSPACASWDQFKTFEDRGNMFIQAVHKL</sequence>
<dbReference type="GO" id="GO:0005524">
    <property type="term" value="F:ATP binding"/>
    <property type="evidence" value="ECO:0007669"/>
    <property type="project" value="UniProtKB-UniRule"/>
</dbReference>
<dbReference type="AlphaFoldDB" id="A0AB39HTM3"/>
<dbReference type="InterPro" id="IPR005762">
    <property type="entry name" value="MurD"/>
</dbReference>
<reference evidence="21" key="1">
    <citation type="submission" date="2024-07" db="EMBL/GenBank/DDBJ databases">
        <title>Halotolerant mesophilic bacterium Ornithinibacillus sp. 4-3, sp. nov., isolated from soil.</title>
        <authorList>
            <person name="Sidarenka A.V."/>
            <person name="Guliayeva D.E."/>
            <person name="Leanovich S.I."/>
            <person name="Hileuskaya K.S."/>
            <person name="Akhremchuk A.E."/>
            <person name="Sikolenko M.A."/>
            <person name="Valentovich L.N."/>
        </authorList>
    </citation>
    <scope>NUCLEOTIDE SEQUENCE</scope>
    <source>
        <strain evidence="21">4-3</strain>
    </source>
</reference>
<evidence type="ECO:0000256" key="4">
    <source>
        <dbReference type="ARBA" id="ARBA00010416"/>
    </source>
</evidence>
<evidence type="ECO:0000256" key="1">
    <source>
        <dbReference type="ARBA" id="ARBA00002734"/>
    </source>
</evidence>
<comment type="similarity">
    <text evidence="4 17">Belongs to the MurCDEF family.</text>
</comment>
<dbReference type="GO" id="GO:0051301">
    <property type="term" value="P:cell division"/>
    <property type="evidence" value="ECO:0007669"/>
    <property type="project" value="UniProtKB-KW"/>
</dbReference>
<dbReference type="GO" id="GO:0005737">
    <property type="term" value="C:cytoplasm"/>
    <property type="evidence" value="ECO:0007669"/>
    <property type="project" value="UniProtKB-SubCell"/>
</dbReference>
<keyword evidence="13 17" id="KW-0961">Cell wall biogenesis/degradation</keyword>
<dbReference type="Gene3D" id="3.40.50.720">
    <property type="entry name" value="NAD(P)-binding Rossmann-like Domain"/>
    <property type="match status" value="1"/>
</dbReference>
<dbReference type="InterPro" id="IPR004101">
    <property type="entry name" value="Mur_ligase_C"/>
</dbReference>
<keyword evidence="17 18" id="KW-0131">Cell cycle</keyword>
<comment type="catalytic activity">
    <reaction evidence="16 17 18">
        <text>UDP-N-acetyl-alpha-D-muramoyl-L-alanine + D-glutamate + ATP = UDP-N-acetyl-alpha-D-muramoyl-L-alanyl-D-glutamate + ADP + phosphate + H(+)</text>
        <dbReference type="Rhea" id="RHEA:16429"/>
        <dbReference type="ChEBI" id="CHEBI:15378"/>
        <dbReference type="ChEBI" id="CHEBI:29986"/>
        <dbReference type="ChEBI" id="CHEBI:30616"/>
        <dbReference type="ChEBI" id="CHEBI:43474"/>
        <dbReference type="ChEBI" id="CHEBI:83898"/>
        <dbReference type="ChEBI" id="CHEBI:83900"/>
        <dbReference type="ChEBI" id="CHEBI:456216"/>
        <dbReference type="EC" id="6.3.2.9"/>
    </reaction>
</comment>
<dbReference type="Gene3D" id="3.40.1190.10">
    <property type="entry name" value="Mur-like, catalytic domain"/>
    <property type="match status" value="1"/>
</dbReference>
<feature type="domain" description="Mur ligase central" evidence="20">
    <location>
        <begin position="116"/>
        <end position="290"/>
    </location>
</feature>
<dbReference type="EMBL" id="CP162599">
    <property type="protein sequence ID" value="XDK34054.1"/>
    <property type="molecule type" value="Genomic_DNA"/>
</dbReference>
<evidence type="ECO:0000256" key="12">
    <source>
        <dbReference type="ARBA" id="ARBA00022984"/>
    </source>
</evidence>
<name>A0AB39HTM3_9BACI</name>
<evidence type="ECO:0000256" key="5">
    <source>
        <dbReference type="ARBA" id="ARBA00012212"/>
    </source>
</evidence>
<accession>A0AB39HTM3</accession>
<evidence type="ECO:0000256" key="6">
    <source>
        <dbReference type="ARBA" id="ARBA00015655"/>
    </source>
</evidence>
<keyword evidence="9 17" id="KW-0547">Nucleotide-binding</keyword>
<keyword evidence="17 18" id="KW-0132">Cell division</keyword>
<evidence type="ECO:0000256" key="9">
    <source>
        <dbReference type="ARBA" id="ARBA00022741"/>
    </source>
</evidence>
<evidence type="ECO:0000256" key="17">
    <source>
        <dbReference type="HAMAP-Rule" id="MF_00639"/>
    </source>
</evidence>
<evidence type="ECO:0000259" key="20">
    <source>
        <dbReference type="Pfam" id="PF08245"/>
    </source>
</evidence>
<evidence type="ECO:0000313" key="21">
    <source>
        <dbReference type="EMBL" id="XDK34054.1"/>
    </source>
</evidence>
<dbReference type="Pfam" id="PF21799">
    <property type="entry name" value="MurD-like_N"/>
    <property type="match status" value="1"/>
</dbReference>
<dbReference type="GO" id="GO:0071555">
    <property type="term" value="P:cell wall organization"/>
    <property type="evidence" value="ECO:0007669"/>
    <property type="project" value="UniProtKB-KW"/>
</dbReference>
<evidence type="ECO:0000256" key="2">
    <source>
        <dbReference type="ARBA" id="ARBA00004496"/>
    </source>
</evidence>
<evidence type="ECO:0000256" key="8">
    <source>
        <dbReference type="ARBA" id="ARBA00022598"/>
    </source>
</evidence>
<dbReference type="GO" id="GO:0008360">
    <property type="term" value="P:regulation of cell shape"/>
    <property type="evidence" value="ECO:0007669"/>
    <property type="project" value="UniProtKB-KW"/>
</dbReference>
<evidence type="ECO:0000256" key="3">
    <source>
        <dbReference type="ARBA" id="ARBA00004752"/>
    </source>
</evidence>
<dbReference type="PANTHER" id="PTHR43692:SF1">
    <property type="entry name" value="UDP-N-ACETYLMURAMOYLALANINE--D-GLUTAMATE LIGASE"/>
    <property type="match status" value="1"/>
</dbReference>
<comment type="pathway">
    <text evidence="3 17 18">Cell wall biogenesis; peptidoglycan biosynthesis.</text>
</comment>
<comment type="subcellular location">
    <subcellularLocation>
        <location evidence="2 17 18">Cytoplasm</location>
    </subcellularLocation>
</comment>
<organism evidence="21">
    <name type="scientific">Ornithinibacillus sp. 4-3</name>
    <dbReference type="NCBI Taxonomy" id="3231488"/>
    <lineage>
        <taxon>Bacteria</taxon>
        <taxon>Bacillati</taxon>
        <taxon>Bacillota</taxon>
        <taxon>Bacilli</taxon>
        <taxon>Bacillales</taxon>
        <taxon>Bacillaceae</taxon>
        <taxon>Ornithinibacillus</taxon>
    </lineage>
</organism>
<dbReference type="Pfam" id="PF02875">
    <property type="entry name" value="Mur_ligase_C"/>
    <property type="match status" value="1"/>
</dbReference>
<dbReference type="GO" id="GO:0009252">
    <property type="term" value="P:peptidoglycan biosynthetic process"/>
    <property type="evidence" value="ECO:0007669"/>
    <property type="project" value="UniProtKB-UniRule"/>
</dbReference>
<evidence type="ECO:0000259" key="19">
    <source>
        <dbReference type="Pfam" id="PF02875"/>
    </source>
</evidence>
<gene>
    <name evidence="17 21" type="primary">murD</name>
    <name evidence="21" type="ORF">AB4Y30_06795</name>
</gene>
<dbReference type="EC" id="6.3.2.9" evidence="5 17"/>
<dbReference type="RefSeq" id="WP_368654732.1">
    <property type="nucleotide sequence ID" value="NZ_CP162599.1"/>
</dbReference>
<evidence type="ECO:0000256" key="16">
    <source>
        <dbReference type="ARBA" id="ARBA00047632"/>
    </source>
</evidence>
<evidence type="ECO:0000256" key="13">
    <source>
        <dbReference type="ARBA" id="ARBA00023316"/>
    </source>
</evidence>
<dbReference type="InterPro" id="IPR036615">
    <property type="entry name" value="Mur_ligase_C_dom_sf"/>
</dbReference>
<keyword evidence="12 17" id="KW-0573">Peptidoglycan synthesis</keyword>
<keyword evidence="11 17" id="KW-0133">Cell shape</keyword>
<dbReference type="Pfam" id="PF08245">
    <property type="entry name" value="Mur_ligase_M"/>
    <property type="match status" value="1"/>
</dbReference>
<dbReference type="InterPro" id="IPR036565">
    <property type="entry name" value="Mur-like_cat_sf"/>
</dbReference>
<dbReference type="SUPFAM" id="SSF53244">
    <property type="entry name" value="MurD-like peptide ligases, peptide-binding domain"/>
    <property type="match status" value="1"/>
</dbReference>
<evidence type="ECO:0000256" key="15">
    <source>
        <dbReference type="ARBA" id="ARBA00032324"/>
    </source>
</evidence>
<dbReference type="InterPro" id="IPR013221">
    <property type="entry name" value="Mur_ligase_cen"/>
</dbReference>
<keyword evidence="7 17" id="KW-0963">Cytoplasm</keyword>
<dbReference type="SUPFAM" id="SSF51984">
    <property type="entry name" value="MurCD N-terminal domain"/>
    <property type="match status" value="1"/>
</dbReference>
<feature type="domain" description="Mur ligase C-terminal" evidence="19">
    <location>
        <begin position="312"/>
        <end position="424"/>
    </location>
</feature>
<keyword evidence="10 17" id="KW-0067">ATP-binding</keyword>
<proteinExistence type="inferred from homology"/>